<dbReference type="InParanoid" id="W3XGJ5"/>
<dbReference type="OrthoDB" id="5292533at2759"/>
<feature type="transmembrane region" description="Helical" evidence="1">
    <location>
        <begin position="368"/>
        <end position="389"/>
    </location>
</feature>
<evidence type="ECO:0000256" key="1">
    <source>
        <dbReference type="SAM" id="Phobius"/>
    </source>
</evidence>
<gene>
    <name evidence="3" type="ORF">PFICI_03233</name>
</gene>
<dbReference type="GeneID" id="19268246"/>
<keyword evidence="4" id="KW-1185">Reference proteome</keyword>
<dbReference type="RefSeq" id="XP_007830005.1">
    <property type="nucleotide sequence ID" value="XM_007831814.1"/>
</dbReference>
<dbReference type="EMBL" id="KI912110">
    <property type="protein sequence ID" value="ETS85208.1"/>
    <property type="molecule type" value="Genomic_DNA"/>
</dbReference>
<organism evidence="3 4">
    <name type="scientific">Pestalotiopsis fici (strain W106-1 / CGMCC3.15140)</name>
    <dbReference type="NCBI Taxonomy" id="1229662"/>
    <lineage>
        <taxon>Eukaryota</taxon>
        <taxon>Fungi</taxon>
        <taxon>Dikarya</taxon>
        <taxon>Ascomycota</taxon>
        <taxon>Pezizomycotina</taxon>
        <taxon>Sordariomycetes</taxon>
        <taxon>Xylariomycetidae</taxon>
        <taxon>Amphisphaeriales</taxon>
        <taxon>Sporocadaceae</taxon>
        <taxon>Pestalotiopsis</taxon>
    </lineage>
</organism>
<dbReference type="AlphaFoldDB" id="W3XGJ5"/>
<keyword evidence="1" id="KW-1133">Transmembrane helix</keyword>
<feature type="signal peptide" evidence="2">
    <location>
        <begin position="1"/>
        <end position="18"/>
    </location>
</feature>
<keyword evidence="1" id="KW-0472">Membrane</keyword>
<dbReference type="Proteomes" id="UP000030651">
    <property type="component" value="Unassembled WGS sequence"/>
</dbReference>
<dbReference type="HOGENOM" id="CLU_667392_0_0_1"/>
<evidence type="ECO:0000256" key="2">
    <source>
        <dbReference type="SAM" id="SignalP"/>
    </source>
</evidence>
<dbReference type="eggNOG" id="ENOG502T0B0">
    <property type="taxonomic scope" value="Eukaryota"/>
</dbReference>
<dbReference type="KEGG" id="pfy:PFICI_03233"/>
<feature type="chain" id="PRO_5004836129" evidence="2">
    <location>
        <begin position="19"/>
        <end position="422"/>
    </location>
</feature>
<name>W3XGJ5_PESFW</name>
<accession>W3XGJ5</accession>
<evidence type="ECO:0000313" key="3">
    <source>
        <dbReference type="EMBL" id="ETS85208.1"/>
    </source>
</evidence>
<protein>
    <submittedName>
        <fullName evidence="3">Uncharacterized protein</fullName>
    </submittedName>
</protein>
<reference evidence="4" key="1">
    <citation type="journal article" date="2015" name="BMC Genomics">
        <title>Genomic and transcriptomic analysis of the endophytic fungus Pestalotiopsis fici reveals its lifestyle and high potential for synthesis of natural products.</title>
        <authorList>
            <person name="Wang X."/>
            <person name="Zhang X."/>
            <person name="Liu L."/>
            <person name="Xiang M."/>
            <person name="Wang W."/>
            <person name="Sun X."/>
            <person name="Che Y."/>
            <person name="Guo L."/>
            <person name="Liu G."/>
            <person name="Guo L."/>
            <person name="Wang C."/>
            <person name="Yin W.B."/>
            <person name="Stadler M."/>
            <person name="Zhang X."/>
            <person name="Liu X."/>
        </authorList>
    </citation>
    <scope>NUCLEOTIDE SEQUENCE [LARGE SCALE GENOMIC DNA]</scope>
    <source>
        <strain evidence="4">W106-1 / CGMCC3.15140</strain>
    </source>
</reference>
<keyword evidence="1" id="KW-0812">Transmembrane</keyword>
<proteinExistence type="predicted"/>
<sequence length="422" mass="48084">MAALIALIGLPLMLSGSATWLIKMAFNRTQRQLRSHGSTCERLEWQDIPDGELRRGEEDLNPLKAIKKDVSYFSHSDTDCLGSTYGNVFQCAWTSAQRRDRRVFKPYQLNASKHYVRTDRKTLEAFLLLSHTSRIQFLNVDGILTAHLPLYPGGQQHSRTKHEVEKILQGYPPFYLQRIKVTDTTTVSSPISSAKDITRGGWIVGVGLDSDRTPPLSTHNMESGFSPPRGWSAHVRSPFSFREDEPSPWMSTGMVYSVNRFGEVLSKLLVQFPDNEAVRTAVRFYEDLTTGKTDPGPLSYPFDIMQGYPVFRELVYIDSELDPFLQTPMRPTNSYGSKLSKDQWELAMSAFNHRSPLTQSELELFRDFMLPILLAGLVGLTRVFLLGHYRSPSRDYRRLQDLPELLGRKYVYLTACEPEEGD</sequence>
<evidence type="ECO:0000313" key="4">
    <source>
        <dbReference type="Proteomes" id="UP000030651"/>
    </source>
</evidence>
<keyword evidence="2" id="KW-0732">Signal</keyword>